<dbReference type="PATRIC" id="fig|1432562.3.peg.2608"/>
<protein>
    <recommendedName>
        <fullName evidence="4">ABC transporter domain-containing protein</fullName>
    </recommendedName>
</protein>
<sequence>MNAIDVKGLHKQIGNFEIKDLDIEIPKGYITGMVGDNGAGKSTLINHFTGLLKADRGDVKILGSDDIERDRENLLNRIGMVFAEDNFPEHLSPAKLEKLLTVYFEAWDSAVYHKYLDDFKVPENTRIKKLSTGEKVKLSLAVALSHNAELLILDEPTSNLAPTFRMELLDILQELMINEEITILFSTHITSDLERIADYIMMIDDGEILFNMEKEALLDTYKKVKGPKGMLDDETNELLIGKRDNSLGFEAMSNSWDTLQELFGDKVIVEKLSVDEVMYFIKNNRRDV</sequence>
<gene>
    <name evidence="5" type="ORF">WN59_12995</name>
</gene>
<dbReference type="STRING" id="1432562.WN59_12995"/>
<dbReference type="Gene3D" id="3.40.50.300">
    <property type="entry name" value="P-loop containing nucleotide triphosphate hydrolases"/>
    <property type="match status" value="1"/>
</dbReference>
<dbReference type="GO" id="GO:0005524">
    <property type="term" value="F:ATP binding"/>
    <property type="evidence" value="ECO:0007669"/>
    <property type="project" value="UniProtKB-KW"/>
</dbReference>
<dbReference type="Pfam" id="PF00005">
    <property type="entry name" value="ABC_tran"/>
    <property type="match status" value="1"/>
</dbReference>
<dbReference type="SUPFAM" id="SSF52540">
    <property type="entry name" value="P-loop containing nucleoside triphosphate hydrolases"/>
    <property type="match status" value="1"/>
</dbReference>
<keyword evidence="6" id="KW-1185">Reference proteome</keyword>
<dbReference type="PANTHER" id="PTHR42939:SF3">
    <property type="entry name" value="ABC TRANSPORTER ATP-BINDING COMPONENT"/>
    <property type="match status" value="1"/>
</dbReference>
<dbReference type="InterPro" id="IPR051782">
    <property type="entry name" value="ABC_Transporter_VariousFunc"/>
</dbReference>
<dbReference type="OrthoDB" id="9804819at2"/>
<dbReference type="InterPro" id="IPR003593">
    <property type="entry name" value="AAA+_ATPase"/>
</dbReference>
<reference evidence="5 6" key="1">
    <citation type="submission" date="2015-04" db="EMBL/GenBank/DDBJ databases">
        <title>Taxonomic description and genome sequence of Salinicoccus sediminis sp. nov., a novel hyper halotolerant bacterium isolated from marine sediment.</title>
        <authorList>
            <person name="Mathan Kumar R."/>
            <person name="Kaur G."/>
            <person name="Kumar N."/>
            <person name="Kumar A."/>
            <person name="Singh N.K."/>
            <person name="Kaur N."/>
            <person name="Mayilraj S."/>
        </authorList>
    </citation>
    <scope>NUCLEOTIDE SEQUENCE [LARGE SCALE GENOMIC DNA]</scope>
    <source>
        <strain evidence="5 6">SV-16</strain>
    </source>
</reference>
<dbReference type="RefSeq" id="WP_046580789.1">
    <property type="nucleotide sequence ID" value="NZ_LAYZ01000026.1"/>
</dbReference>
<feature type="domain" description="ABC transporter" evidence="4">
    <location>
        <begin position="1"/>
        <end position="230"/>
    </location>
</feature>
<organism evidence="5 6">
    <name type="scientific">Salinicoccus sediminis</name>
    <dbReference type="NCBI Taxonomy" id="1432562"/>
    <lineage>
        <taxon>Bacteria</taxon>
        <taxon>Bacillati</taxon>
        <taxon>Bacillota</taxon>
        <taxon>Bacilli</taxon>
        <taxon>Bacillales</taxon>
        <taxon>Staphylococcaceae</taxon>
        <taxon>Salinicoccus</taxon>
    </lineage>
</organism>
<dbReference type="PANTHER" id="PTHR42939">
    <property type="entry name" value="ABC TRANSPORTER ATP-BINDING PROTEIN ALBC-RELATED"/>
    <property type="match status" value="1"/>
</dbReference>
<dbReference type="InterPro" id="IPR003439">
    <property type="entry name" value="ABC_transporter-like_ATP-bd"/>
</dbReference>
<dbReference type="SMART" id="SM00382">
    <property type="entry name" value="AAA"/>
    <property type="match status" value="1"/>
</dbReference>
<evidence type="ECO:0000313" key="5">
    <source>
        <dbReference type="EMBL" id="KKK32954.1"/>
    </source>
</evidence>
<dbReference type="AlphaFoldDB" id="A0A0M2SDZ8"/>
<dbReference type="GO" id="GO:0016887">
    <property type="term" value="F:ATP hydrolysis activity"/>
    <property type="evidence" value="ECO:0007669"/>
    <property type="project" value="InterPro"/>
</dbReference>
<evidence type="ECO:0000256" key="2">
    <source>
        <dbReference type="ARBA" id="ARBA00022741"/>
    </source>
</evidence>
<evidence type="ECO:0000259" key="4">
    <source>
        <dbReference type="PROSITE" id="PS50893"/>
    </source>
</evidence>
<evidence type="ECO:0000313" key="6">
    <source>
        <dbReference type="Proteomes" id="UP000034287"/>
    </source>
</evidence>
<evidence type="ECO:0000256" key="1">
    <source>
        <dbReference type="ARBA" id="ARBA00022448"/>
    </source>
</evidence>
<dbReference type="PROSITE" id="PS50893">
    <property type="entry name" value="ABC_TRANSPORTER_2"/>
    <property type="match status" value="1"/>
</dbReference>
<accession>A0A0M2SDZ8</accession>
<proteinExistence type="predicted"/>
<keyword evidence="2" id="KW-0547">Nucleotide-binding</keyword>
<comment type="caution">
    <text evidence="5">The sequence shown here is derived from an EMBL/GenBank/DDBJ whole genome shotgun (WGS) entry which is preliminary data.</text>
</comment>
<keyword evidence="1" id="KW-0813">Transport</keyword>
<dbReference type="InterPro" id="IPR027417">
    <property type="entry name" value="P-loop_NTPase"/>
</dbReference>
<dbReference type="CDD" id="cd03230">
    <property type="entry name" value="ABC_DR_subfamily_A"/>
    <property type="match status" value="1"/>
</dbReference>
<keyword evidence="3" id="KW-0067">ATP-binding</keyword>
<name>A0A0M2SDZ8_9STAP</name>
<dbReference type="EMBL" id="LAYZ01000026">
    <property type="protein sequence ID" value="KKK32954.1"/>
    <property type="molecule type" value="Genomic_DNA"/>
</dbReference>
<evidence type="ECO:0000256" key="3">
    <source>
        <dbReference type="ARBA" id="ARBA00022840"/>
    </source>
</evidence>
<dbReference type="Proteomes" id="UP000034287">
    <property type="component" value="Unassembled WGS sequence"/>
</dbReference>